<gene>
    <name evidence="4" type="ORF">SAMN05421512_103226</name>
</gene>
<reference evidence="4 5" key="1">
    <citation type="submission" date="2017-08" db="EMBL/GenBank/DDBJ databases">
        <authorList>
            <person name="de Groot N.N."/>
        </authorList>
    </citation>
    <scope>NUCLEOTIDE SEQUENCE [LARGE SCALE GENOMIC DNA]</scope>
    <source>
        <strain evidence="4 5">USBA 352</strain>
    </source>
</reference>
<feature type="compositionally biased region" description="Basic and acidic residues" evidence="2">
    <location>
        <begin position="153"/>
        <end position="162"/>
    </location>
</feature>
<feature type="compositionally biased region" description="Low complexity" evidence="2">
    <location>
        <begin position="118"/>
        <end position="137"/>
    </location>
</feature>
<dbReference type="GO" id="GO:0003723">
    <property type="term" value="F:RNA binding"/>
    <property type="evidence" value="ECO:0007669"/>
    <property type="project" value="UniProtKB-KW"/>
</dbReference>
<protein>
    <submittedName>
        <fullName evidence="4">Heat shock protein Hsp15</fullName>
    </submittedName>
</protein>
<accession>A0A285S0I7</accession>
<dbReference type="SUPFAM" id="SSF55174">
    <property type="entry name" value="Alpha-L RNA-binding motif"/>
    <property type="match status" value="1"/>
</dbReference>
<proteinExistence type="predicted"/>
<dbReference type="AlphaFoldDB" id="A0A285S0I7"/>
<keyword evidence="1" id="KW-0694">RNA-binding</keyword>
<evidence type="ECO:0000313" key="4">
    <source>
        <dbReference type="EMBL" id="SOC00121.1"/>
    </source>
</evidence>
<dbReference type="CDD" id="cd00165">
    <property type="entry name" value="S4"/>
    <property type="match status" value="1"/>
</dbReference>
<name>A0A285S0I7_9HYPH</name>
<dbReference type="Gene3D" id="3.10.290.10">
    <property type="entry name" value="RNA-binding S4 domain"/>
    <property type="match status" value="1"/>
</dbReference>
<dbReference type="InterPro" id="IPR036986">
    <property type="entry name" value="S4_RNA-bd_sf"/>
</dbReference>
<evidence type="ECO:0000256" key="1">
    <source>
        <dbReference type="PROSITE-ProRule" id="PRU00182"/>
    </source>
</evidence>
<keyword evidence="4" id="KW-0346">Stress response</keyword>
<evidence type="ECO:0000313" key="5">
    <source>
        <dbReference type="Proteomes" id="UP000219331"/>
    </source>
</evidence>
<evidence type="ECO:0000256" key="2">
    <source>
        <dbReference type="SAM" id="MobiDB-lite"/>
    </source>
</evidence>
<organism evidence="4 5">
    <name type="scientific">Stappia indica</name>
    <dbReference type="NCBI Taxonomy" id="538381"/>
    <lineage>
        <taxon>Bacteria</taxon>
        <taxon>Pseudomonadati</taxon>
        <taxon>Pseudomonadota</taxon>
        <taxon>Alphaproteobacteria</taxon>
        <taxon>Hyphomicrobiales</taxon>
        <taxon>Stappiaceae</taxon>
        <taxon>Stappia</taxon>
    </lineage>
</organism>
<dbReference type="Proteomes" id="UP000219331">
    <property type="component" value="Unassembled WGS sequence"/>
</dbReference>
<evidence type="ECO:0000259" key="3">
    <source>
        <dbReference type="SMART" id="SM00363"/>
    </source>
</evidence>
<dbReference type="STRING" id="538381.GCA_001696535_04337"/>
<feature type="domain" description="RNA-binding S4" evidence="3">
    <location>
        <begin position="19"/>
        <end position="82"/>
    </location>
</feature>
<dbReference type="InterPro" id="IPR002942">
    <property type="entry name" value="S4_RNA-bd"/>
</dbReference>
<keyword evidence="5" id="KW-1185">Reference proteome</keyword>
<feature type="region of interest" description="Disordered" evidence="2">
    <location>
        <begin position="96"/>
        <end position="162"/>
    </location>
</feature>
<dbReference type="Pfam" id="PF01479">
    <property type="entry name" value="S4"/>
    <property type="match status" value="1"/>
</dbReference>
<dbReference type="EMBL" id="OBML01000003">
    <property type="protein sequence ID" value="SOC00121.1"/>
    <property type="molecule type" value="Genomic_DNA"/>
</dbReference>
<dbReference type="PROSITE" id="PS50889">
    <property type="entry name" value="S4"/>
    <property type="match status" value="1"/>
</dbReference>
<sequence>MSDTTTTGSATLPADMTPQRLDKWLWFARIVKSRSLAQKLVNGGHVRVNRDKAQAPAKAIRHGDVLTIAVANRILVLKVVAPGTRRGPAPEARLLYEDLAPSPDPAPLSADGDDPEEATGTPGAATAAPAGRDGPAPGRRERGSGRPTKRQRRQIDRLTDKA</sequence>
<dbReference type="SMART" id="SM00363">
    <property type="entry name" value="S4"/>
    <property type="match status" value="1"/>
</dbReference>